<dbReference type="PANTHER" id="PTHR33365:SF4">
    <property type="entry name" value="CYCLOCHLOROTINE BIOSYNTHESIS PROTEIN O"/>
    <property type="match status" value="1"/>
</dbReference>
<sequence>MESGWLPKTWLRTRRYLKLSTSEVDLDSDVKHFPEESRRTSLFWRAAPWIINLMLLSLSGAFLLQAIRIRQQVLGPLLTREYETASRECGSKKPLELSGEFGVRSIWRGEPNAAVDAAWDSLDLTSAMTVSRDEIERVGKLRNSSVILDSGGYMASLGAFHQMHCLNVLRKYTYLDYYIVKEPEFFRTPTVRKHTDHCIEMLRQLLMCSADLHLITYDWVDGVDHPWPDFSTNQFCRNYEDVHAWGKAHVVKSNYSGGLIPKPKNAITRKLPPD</sequence>
<reference evidence="4 5" key="1">
    <citation type="journal article" date="2016" name="Fungal Biol.">
        <title>The genome of Xylona heveae provides a window into fungal endophytism.</title>
        <authorList>
            <person name="Gazis R."/>
            <person name="Kuo A."/>
            <person name="Riley R."/>
            <person name="LaButti K."/>
            <person name="Lipzen A."/>
            <person name="Lin J."/>
            <person name="Amirebrahimi M."/>
            <person name="Hesse C.N."/>
            <person name="Spatafora J.W."/>
            <person name="Henrissat B."/>
            <person name="Hainaut M."/>
            <person name="Grigoriev I.V."/>
            <person name="Hibbett D.S."/>
        </authorList>
    </citation>
    <scope>NUCLEOTIDE SEQUENCE [LARGE SCALE GENOMIC DNA]</scope>
    <source>
        <strain evidence="4 5">TC161</strain>
    </source>
</reference>
<evidence type="ECO:0000256" key="2">
    <source>
        <dbReference type="ARBA" id="ARBA00035112"/>
    </source>
</evidence>
<accession>A0A165HCM0</accession>
<comment type="pathway">
    <text evidence="1">Mycotoxin biosynthesis.</text>
</comment>
<dbReference type="RefSeq" id="XP_018188860.1">
    <property type="nucleotide sequence ID" value="XM_018334976.1"/>
</dbReference>
<gene>
    <name evidence="4" type="ORF">L228DRAFT_267314</name>
</gene>
<dbReference type="InterPro" id="IPR021765">
    <property type="entry name" value="UstYa-like"/>
</dbReference>
<dbReference type="InParanoid" id="A0A165HCM0"/>
<evidence type="ECO:0000256" key="3">
    <source>
        <dbReference type="SAM" id="Phobius"/>
    </source>
</evidence>
<name>A0A165HCM0_XYLHT</name>
<keyword evidence="3" id="KW-0812">Transmembrane</keyword>
<protein>
    <recommendedName>
        <fullName evidence="6">Tat pathway signal sequence</fullName>
    </recommendedName>
</protein>
<evidence type="ECO:0000313" key="5">
    <source>
        <dbReference type="Proteomes" id="UP000076632"/>
    </source>
</evidence>
<feature type="transmembrane region" description="Helical" evidence="3">
    <location>
        <begin position="42"/>
        <end position="64"/>
    </location>
</feature>
<comment type="similarity">
    <text evidence="2">Belongs to the ustYa family.</text>
</comment>
<organism evidence="4 5">
    <name type="scientific">Xylona heveae (strain CBS 132557 / TC161)</name>
    <dbReference type="NCBI Taxonomy" id="1328760"/>
    <lineage>
        <taxon>Eukaryota</taxon>
        <taxon>Fungi</taxon>
        <taxon>Dikarya</taxon>
        <taxon>Ascomycota</taxon>
        <taxon>Pezizomycotina</taxon>
        <taxon>Xylonomycetes</taxon>
        <taxon>Xylonales</taxon>
        <taxon>Xylonaceae</taxon>
        <taxon>Xylona</taxon>
    </lineage>
</organism>
<dbReference type="Pfam" id="PF11807">
    <property type="entry name" value="UstYa"/>
    <property type="match status" value="1"/>
</dbReference>
<evidence type="ECO:0000313" key="4">
    <source>
        <dbReference type="EMBL" id="KZF23305.1"/>
    </source>
</evidence>
<evidence type="ECO:0008006" key="6">
    <source>
        <dbReference type="Google" id="ProtNLM"/>
    </source>
</evidence>
<dbReference type="PANTHER" id="PTHR33365">
    <property type="entry name" value="YALI0B05434P"/>
    <property type="match status" value="1"/>
</dbReference>
<dbReference type="GO" id="GO:0043386">
    <property type="term" value="P:mycotoxin biosynthetic process"/>
    <property type="evidence" value="ECO:0007669"/>
    <property type="project" value="InterPro"/>
</dbReference>
<dbReference type="OrthoDB" id="3687641at2759"/>
<dbReference type="EMBL" id="KV407457">
    <property type="protein sequence ID" value="KZF23305.1"/>
    <property type="molecule type" value="Genomic_DNA"/>
</dbReference>
<proteinExistence type="inferred from homology"/>
<dbReference type="OMA" id="IITHMWT"/>
<dbReference type="STRING" id="1328760.A0A165HCM0"/>
<keyword evidence="5" id="KW-1185">Reference proteome</keyword>
<dbReference type="Proteomes" id="UP000076632">
    <property type="component" value="Unassembled WGS sequence"/>
</dbReference>
<dbReference type="AlphaFoldDB" id="A0A165HCM0"/>
<keyword evidence="3" id="KW-0472">Membrane</keyword>
<dbReference type="GeneID" id="28900113"/>
<evidence type="ECO:0000256" key="1">
    <source>
        <dbReference type="ARBA" id="ARBA00004685"/>
    </source>
</evidence>
<keyword evidence="3" id="KW-1133">Transmembrane helix</keyword>